<reference evidence="6 7" key="1">
    <citation type="submission" date="2015-09" db="EMBL/GenBank/DDBJ databases">
        <title>Host preference determinants of Valsa canker pathogens revealed by comparative genomics.</title>
        <authorList>
            <person name="Yin Z."/>
            <person name="Huang L."/>
        </authorList>
    </citation>
    <scope>NUCLEOTIDE SEQUENCE [LARGE SCALE GENOMIC DNA]</scope>
    <source>
        <strain evidence="6 7">03-1</strain>
    </source>
</reference>
<evidence type="ECO:0000256" key="1">
    <source>
        <dbReference type="ARBA" id="ARBA00008361"/>
    </source>
</evidence>
<dbReference type="PANTHER" id="PTHR43397">
    <property type="entry name" value="ERGOTHIONEINE BIOSYNTHESIS PROTEIN 1"/>
    <property type="match status" value="1"/>
</dbReference>
<keyword evidence="3" id="KW-0808">Transferase</keyword>
<evidence type="ECO:0000256" key="4">
    <source>
        <dbReference type="ARBA" id="ARBA00022691"/>
    </source>
</evidence>
<dbReference type="Proteomes" id="UP000283895">
    <property type="component" value="Unassembled WGS sequence"/>
</dbReference>
<sequence>MDTPSYSPGHDKADITDIRRENHAVSIEELLRRSMSSHPPTFPSLLLWDEKGLQHFEAITYSPDYYLTDCEIELLEEYSLDIAREIVPGSVVLELGSGCLRKIKLLLNALETLRKPVDYFALDLSASELRRTLKDIHPEEFEYVSCHGLLGTYDDGNRWLRSAEQAVRPKCILSLGSTIGSEERPEAAQFLRWFADAATASPRINTSALFVVGVDGCKDGDIVWRAYNDREGRNTRFIKNLLRHANSILGCHALDPEDWNVRGEWNNEKGRHEQYLIPKNDIFVGGVRFLGGQKVFVVSSHKYDAGEQSEMWKAANLQCIRILRTSQNSYT</sequence>
<comment type="caution">
    <text evidence="6">The sequence shown here is derived from an EMBL/GenBank/DDBJ whole genome shotgun (WGS) entry which is preliminary data.</text>
</comment>
<dbReference type="EMBL" id="LKEA01000035">
    <property type="protein sequence ID" value="ROV95726.1"/>
    <property type="molecule type" value="Genomic_DNA"/>
</dbReference>
<keyword evidence="2" id="KW-0489">Methyltransferase</keyword>
<dbReference type="GO" id="GO:0032259">
    <property type="term" value="P:methylation"/>
    <property type="evidence" value="ECO:0007669"/>
    <property type="project" value="UniProtKB-KW"/>
</dbReference>
<dbReference type="InterPro" id="IPR017804">
    <property type="entry name" value="MeTrfase_EgtD-like"/>
</dbReference>
<evidence type="ECO:0000256" key="2">
    <source>
        <dbReference type="ARBA" id="ARBA00022603"/>
    </source>
</evidence>
<dbReference type="OrthoDB" id="659at2759"/>
<keyword evidence="4" id="KW-0949">S-adenosyl-L-methionine</keyword>
<comment type="similarity">
    <text evidence="1">Belongs to the methyltransferase superfamily.</text>
</comment>
<evidence type="ECO:0000313" key="6">
    <source>
        <dbReference type="EMBL" id="ROV95726.1"/>
    </source>
</evidence>
<accession>A0A423VXH7</accession>
<name>A0A423VXH7_9PEZI</name>
<dbReference type="NCBIfam" id="TIGR03439">
    <property type="entry name" value="methyl_EasF"/>
    <property type="match status" value="1"/>
</dbReference>
<dbReference type="InterPro" id="IPR017805">
    <property type="entry name" value="SAM_MeTrfase_EasF-type_put"/>
</dbReference>
<dbReference type="GO" id="GO:0008168">
    <property type="term" value="F:methyltransferase activity"/>
    <property type="evidence" value="ECO:0007669"/>
    <property type="project" value="UniProtKB-KW"/>
</dbReference>
<dbReference type="Pfam" id="PF10017">
    <property type="entry name" value="Methyltransf_33"/>
    <property type="match status" value="1"/>
</dbReference>
<evidence type="ECO:0000313" key="7">
    <source>
        <dbReference type="Proteomes" id="UP000283895"/>
    </source>
</evidence>
<protein>
    <recommendedName>
        <fullName evidence="5">Histidine-specific methyltransferase SAM-dependent domain-containing protein</fullName>
    </recommendedName>
</protein>
<dbReference type="InterPro" id="IPR051128">
    <property type="entry name" value="EgtD_Methyltrsf_superfamily"/>
</dbReference>
<dbReference type="AlphaFoldDB" id="A0A423VXH7"/>
<gene>
    <name evidence="6" type="ORF">VMCG_07554</name>
</gene>
<dbReference type="InterPro" id="IPR029063">
    <property type="entry name" value="SAM-dependent_MTases_sf"/>
</dbReference>
<dbReference type="SUPFAM" id="SSF53335">
    <property type="entry name" value="S-adenosyl-L-methionine-dependent methyltransferases"/>
    <property type="match status" value="1"/>
</dbReference>
<dbReference type="STRING" id="356882.A0A423VXH7"/>
<dbReference type="PIRSF" id="PIRSF018005">
    <property type="entry name" value="UCP018005"/>
    <property type="match status" value="1"/>
</dbReference>
<organism evidence="6 7">
    <name type="scientific">Cytospora schulzeri</name>
    <dbReference type="NCBI Taxonomy" id="448051"/>
    <lineage>
        <taxon>Eukaryota</taxon>
        <taxon>Fungi</taxon>
        <taxon>Dikarya</taxon>
        <taxon>Ascomycota</taxon>
        <taxon>Pezizomycotina</taxon>
        <taxon>Sordariomycetes</taxon>
        <taxon>Sordariomycetidae</taxon>
        <taxon>Diaporthales</taxon>
        <taxon>Cytosporaceae</taxon>
        <taxon>Cytospora</taxon>
    </lineage>
</organism>
<proteinExistence type="inferred from homology"/>
<dbReference type="InterPro" id="IPR019257">
    <property type="entry name" value="MeTrfase_dom"/>
</dbReference>
<evidence type="ECO:0000259" key="5">
    <source>
        <dbReference type="Pfam" id="PF10017"/>
    </source>
</evidence>
<dbReference type="PANTHER" id="PTHR43397:SF2">
    <property type="entry name" value="HISTIDINE-SPECIFIC METHYLTRANSFERASE SAM-DEPENDENT DOMAIN-CONTAINING PROTEIN"/>
    <property type="match status" value="1"/>
</dbReference>
<keyword evidence="7" id="KW-1185">Reference proteome</keyword>
<evidence type="ECO:0000256" key="3">
    <source>
        <dbReference type="ARBA" id="ARBA00022679"/>
    </source>
</evidence>
<feature type="domain" description="Histidine-specific methyltransferase SAM-dependent" evidence="5">
    <location>
        <begin position="30"/>
        <end position="330"/>
    </location>
</feature>
<dbReference type="Gene3D" id="3.40.50.150">
    <property type="entry name" value="Vaccinia Virus protein VP39"/>
    <property type="match status" value="1"/>
</dbReference>